<dbReference type="PANTHER" id="PTHR39662:SF1">
    <property type="entry name" value="DUF354 DOMAIN-CONTAINING PROTEIN"/>
    <property type="match status" value="1"/>
</dbReference>
<dbReference type="Proteomes" id="UP000006469">
    <property type="component" value="Chromosome"/>
</dbReference>
<reference evidence="1 5" key="2">
    <citation type="journal article" date="2012" name="J. Bacteriol.">
        <title>Complete genome sequence of the metabolically versatile halophilic archaeon Haloferax mediterranei, a poly(3-hydroxybutyrate-co-3-hydroxyvalerate) producer.</title>
        <authorList>
            <person name="Han J."/>
            <person name="Zhang F."/>
            <person name="Hou J."/>
            <person name="Liu X."/>
            <person name="Li M."/>
            <person name="Liu H."/>
            <person name="Cai L."/>
            <person name="Zhang B."/>
            <person name="Chen Y."/>
            <person name="Zhou J."/>
            <person name="Hu S."/>
            <person name="Xiang H."/>
        </authorList>
    </citation>
    <scope>NUCLEOTIDE SEQUENCE [LARGE SCALE GENOMIC DNA]</scope>
    <source>
        <strain evidence="5">ATCC 33500 / DSM 1411 / JCM 8866 / NBRC 14739 / NCIMB 2177 / R-4</strain>
        <strain evidence="1">CGMCC 1.2087</strain>
    </source>
</reference>
<name>I3R6H6_HALMT</name>
<reference evidence="3 6" key="3">
    <citation type="journal article" date="2014" name="PLoS Genet.">
        <title>Phylogenetically driven sequencing of extremely halophilic archaea reveals strategies for static and dynamic osmo-response.</title>
        <authorList>
            <person name="Becker E.A."/>
            <person name="Seitzer P.M."/>
            <person name="Tritt A."/>
            <person name="Larsen D."/>
            <person name="Krusor M."/>
            <person name="Yao A.I."/>
            <person name="Wu D."/>
            <person name="Madern D."/>
            <person name="Eisen J.A."/>
            <person name="Darling A.E."/>
            <person name="Facciotti M.T."/>
        </authorList>
    </citation>
    <scope>NUCLEOTIDE SEQUENCE [LARGE SCALE GENOMIC DNA]</scope>
    <source>
        <strain evidence="3">ATCC 33500</strain>
        <strain evidence="6">ATCC 33500 / DSM 1411 / JCM 8866 / NBRC 14739 / NCIMB 2177 / R-4</strain>
    </source>
</reference>
<dbReference type="EMBL" id="CP001868">
    <property type="protein sequence ID" value="AFK19836.1"/>
    <property type="molecule type" value="Genomic_DNA"/>
</dbReference>
<dbReference type="AlphaFoldDB" id="I3R6H6"/>
<evidence type="ECO:0000313" key="4">
    <source>
        <dbReference type="EMBL" id="QCQ73919.1"/>
    </source>
</evidence>
<gene>
    <name evidence="1" type="ordered locus">HFX_2147</name>
    <name evidence="2" type="ORF">BM92_11480</name>
    <name evidence="3" type="ORF">C439_12534</name>
    <name evidence="4" type="ORF">E6P09_00960</name>
</gene>
<reference evidence="2 7" key="4">
    <citation type="submission" date="2014-04" db="EMBL/GenBank/DDBJ databases">
        <title>Transcriptional profiles of Haloferax mediterranei on the basis of nitrogen availability.</title>
        <authorList>
            <person name="Bautista V."/>
        </authorList>
    </citation>
    <scope>NUCLEOTIDE SEQUENCE [LARGE SCALE GENOMIC DNA]</scope>
    <source>
        <strain evidence="2">ATCC 33500</strain>
        <strain evidence="7">ATCC 33500 / DSM 1411 / JCM 8866 / NBRC 14739 / NCIMB 2177 / R-4</strain>
    </source>
</reference>
<dbReference type="InterPro" id="IPR007152">
    <property type="entry name" value="DUF354"/>
</dbReference>
<dbReference type="STRING" id="523841.HFX_2147"/>
<dbReference type="EMBL" id="CP039139">
    <property type="protein sequence ID" value="QCQ73919.1"/>
    <property type="molecule type" value="Genomic_DNA"/>
</dbReference>
<dbReference type="RefSeq" id="WP_004059556.1">
    <property type="nucleotide sequence ID" value="NC_017941.2"/>
</dbReference>
<reference evidence="1" key="1">
    <citation type="journal article" date="2012" name="Appl. Environ. Microbiol.">
        <title>Identification of the haloarchaeal phasin (PhaP) that functions in polyhydroxyalkanoate accumulation and granule formation in Haloferax mediterranei.</title>
        <authorList>
            <person name="Cai S."/>
            <person name="Cai L."/>
            <person name="Liu H."/>
            <person name="Liu X."/>
            <person name="Han J."/>
            <person name="Zhou J."/>
            <person name="Xiang H."/>
        </authorList>
    </citation>
    <scope>NUCLEOTIDE SEQUENCE</scope>
    <source>
        <strain evidence="1">CGMCC 1.2087</strain>
    </source>
</reference>
<sequence>MKVLVTIQHPAHVHFFRNAISELLDSGHEVKVCCRNKDIAVELLDAYDIEYEILAGDSSTFSELVKTQAVYESKLLARAIKFKPDVMTAISEPAVTHVSRLINSKSVIFVDTEHATLQNRLAFPFAHRICTPECYYDTIGSKQVSYPGYHELSYLHPNRFEPDPQIVREAGVDPHEKYAIVRSVAWKAAHDVGQKGFNSVADVVGSLEETGASVVVSAEGDLPDVLEARCLEVPPEKMHHVMAFADVFIGESSTMAAESAVLGTPAIYVNSLRLGYIDELESKYGLVHHMTGENAQQNAISRAVQILESDLGIEEQRAELLAEKTDTTSIILEQIGSMDEQ</sequence>
<dbReference type="Pfam" id="PF04007">
    <property type="entry name" value="DUF354"/>
    <property type="match status" value="1"/>
</dbReference>
<protein>
    <submittedName>
        <fullName evidence="4">DUF354 domain-containing protein</fullName>
    </submittedName>
</protein>
<dbReference type="Proteomes" id="UP000299011">
    <property type="component" value="Chromosome"/>
</dbReference>
<evidence type="ECO:0000313" key="3">
    <source>
        <dbReference type="EMBL" id="ELZ99801.1"/>
    </source>
</evidence>
<dbReference type="PANTHER" id="PTHR39662">
    <property type="entry name" value="DUF354 DOMAIN-CONTAINING PROTEIN-RELATED"/>
    <property type="match status" value="1"/>
</dbReference>
<evidence type="ECO:0000313" key="8">
    <source>
        <dbReference type="Proteomes" id="UP000299011"/>
    </source>
</evidence>
<accession>I3R6H6</accession>
<keyword evidence="6" id="KW-1185">Reference proteome</keyword>
<dbReference type="Proteomes" id="UP000011603">
    <property type="component" value="Unassembled WGS sequence"/>
</dbReference>
<dbReference type="eggNOG" id="arCOG01395">
    <property type="taxonomic scope" value="Archaea"/>
</dbReference>
<proteinExistence type="predicted"/>
<dbReference type="KEGG" id="hme:HFX_2147"/>
<evidence type="ECO:0000313" key="7">
    <source>
        <dbReference type="Proteomes" id="UP000027075"/>
    </source>
</evidence>
<dbReference type="EMBL" id="CP007551">
    <property type="protein sequence ID" value="AHZ23218.1"/>
    <property type="molecule type" value="Genomic_DNA"/>
</dbReference>
<reference evidence="1" key="5">
    <citation type="submission" date="2014-05" db="EMBL/GenBank/DDBJ databases">
        <authorList>
            <person name="Wang L."/>
            <person name="Yang H."/>
            <person name="Xiang H."/>
        </authorList>
    </citation>
    <scope>NUCLEOTIDE SEQUENCE</scope>
    <source>
        <strain evidence="1">CGMCC 1.2087</strain>
    </source>
</reference>
<evidence type="ECO:0000313" key="1">
    <source>
        <dbReference type="EMBL" id="AFK19836.1"/>
    </source>
</evidence>
<dbReference type="EMBL" id="AOLO01000010">
    <property type="protein sequence ID" value="ELZ99801.1"/>
    <property type="molecule type" value="Genomic_DNA"/>
</dbReference>
<dbReference type="GeneID" id="40154943"/>
<evidence type="ECO:0000313" key="6">
    <source>
        <dbReference type="Proteomes" id="UP000011603"/>
    </source>
</evidence>
<dbReference type="PIRSF" id="PIRSF005357">
    <property type="entry name" value="UCP005357"/>
    <property type="match status" value="1"/>
</dbReference>
<dbReference type="OrthoDB" id="185087at2157"/>
<dbReference type="HOGENOM" id="CLU_064233_0_0_2"/>
<reference evidence="4 8" key="6">
    <citation type="submission" date="2019-04" db="EMBL/GenBank/DDBJ databases">
        <title>Methylomes of two halophilic Archaea, Haloarcula marismortui and Haloferax mediterranei.</title>
        <authorList>
            <person name="DasSarma S."/>
            <person name="DasSarma P."/>
            <person name="DasSarma S."/>
            <person name="Fomenkov A."/>
            <person name="Vincze T."/>
            <person name="Anton B.P."/>
            <person name="Roberts R.J."/>
        </authorList>
    </citation>
    <scope>NUCLEOTIDE SEQUENCE [LARGE SCALE GENOMIC DNA]</scope>
    <source>
        <strain evidence="4">ATCC 33500</strain>
        <strain evidence="8">ATCC 33500 / DSM 1411 / JCM 8866 / NBRC 14739 / NCIMB 2177 / R-4</strain>
    </source>
</reference>
<dbReference type="SUPFAM" id="SSF53756">
    <property type="entry name" value="UDP-Glycosyltransferase/glycogen phosphorylase"/>
    <property type="match status" value="1"/>
</dbReference>
<evidence type="ECO:0000313" key="2">
    <source>
        <dbReference type="EMBL" id="AHZ23218.1"/>
    </source>
</evidence>
<dbReference type="Proteomes" id="UP000027075">
    <property type="component" value="Chromosome"/>
</dbReference>
<dbReference type="PaxDb" id="523841-HFX_2147"/>
<organism evidence="1 5">
    <name type="scientific">Haloferax mediterranei (strain ATCC 33500 / DSM 1411 / JCM 8866 / NBRC 14739 / NCIMB 2177 / R-4)</name>
    <name type="common">Halobacterium mediterranei</name>
    <dbReference type="NCBI Taxonomy" id="523841"/>
    <lineage>
        <taxon>Archaea</taxon>
        <taxon>Methanobacteriati</taxon>
        <taxon>Methanobacteriota</taxon>
        <taxon>Stenosarchaea group</taxon>
        <taxon>Halobacteria</taxon>
        <taxon>Halobacteriales</taxon>
        <taxon>Haloferacaceae</taxon>
        <taxon>Haloferax</taxon>
    </lineage>
</organism>
<evidence type="ECO:0000313" key="5">
    <source>
        <dbReference type="Proteomes" id="UP000006469"/>
    </source>
</evidence>